<dbReference type="SUPFAM" id="SSF51735">
    <property type="entry name" value="NAD(P)-binding Rossmann-fold domains"/>
    <property type="match status" value="1"/>
</dbReference>
<reference evidence="3 4" key="1">
    <citation type="journal article" date="2019" name="Int. J. Syst. Evol. Microbiol.">
        <title>The Global Catalogue of Microorganisms (GCM) 10K type strain sequencing project: providing services to taxonomists for standard genome sequencing and annotation.</title>
        <authorList>
            <consortium name="The Broad Institute Genomics Platform"/>
            <consortium name="The Broad Institute Genome Sequencing Center for Infectious Disease"/>
            <person name="Wu L."/>
            <person name="Ma J."/>
        </authorList>
    </citation>
    <scope>NUCLEOTIDE SEQUENCE [LARGE SCALE GENOMIC DNA]</scope>
    <source>
        <strain evidence="3 4">JCM 15572</strain>
    </source>
</reference>
<dbReference type="PANTHER" id="PTHR42879:SF2">
    <property type="entry name" value="3-OXOACYL-[ACYL-CARRIER-PROTEIN] REDUCTASE FABG"/>
    <property type="match status" value="1"/>
</dbReference>
<comment type="similarity">
    <text evidence="1">Belongs to the short-chain dehydrogenases/reductases (SDR) family.</text>
</comment>
<organism evidence="3 4">
    <name type="scientific">Kribbella hippodromi</name>
    <dbReference type="NCBI Taxonomy" id="434347"/>
    <lineage>
        <taxon>Bacteria</taxon>
        <taxon>Bacillati</taxon>
        <taxon>Actinomycetota</taxon>
        <taxon>Actinomycetes</taxon>
        <taxon>Propionibacteriales</taxon>
        <taxon>Kribbellaceae</taxon>
        <taxon>Kribbella</taxon>
    </lineage>
</organism>
<dbReference type="InterPro" id="IPR020904">
    <property type="entry name" value="Sc_DH/Rdtase_CS"/>
</dbReference>
<dbReference type="RefSeq" id="WP_344238606.1">
    <property type="nucleotide sequence ID" value="NZ_BAAAPH010000022.1"/>
</dbReference>
<dbReference type="PRINTS" id="PR00080">
    <property type="entry name" value="SDRFAMILY"/>
</dbReference>
<comment type="caution">
    <text evidence="3">The sequence shown here is derived from an EMBL/GenBank/DDBJ whole genome shotgun (WGS) entry which is preliminary data.</text>
</comment>
<feature type="domain" description="Ketoreductase" evidence="2">
    <location>
        <begin position="6"/>
        <end position="188"/>
    </location>
</feature>
<sequence>MSASERVVLVTGATKGIGLGIAKDLAATGARVLLSYRRDLEQAKQALDEVRELQPRAELIQADVAVPAEVDRMFRRIRTEHGRLDGLVSNAGIANDGYALMMGEQKWRSVVETNLTGSFLVCRAAARLMAVQRSGAIVAVASTSGVNAPAGQANYAASKAGLLALARVLAKELGSYGVRVNAVIPGFVDTAMTRSMPQDQLTAFVERVPLGRIGTPADVAPVVRFLLGAESAYVTGASVVIDGGLTC</sequence>
<name>A0ABN2E2W6_9ACTN</name>
<dbReference type="InterPro" id="IPR057326">
    <property type="entry name" value="KR_dom"/>
</dbReference>
<evidence type="ECO:0000313" key="4">
    <source>
        <dbReference type="Proteomes" id="UP001501705"/>
    </source>
</evidence>
<evidence type="ECO:0000313" key="3">
    <source>
        <dbReference type="EMBL" id="GAA1594624.1"/>
    </source>
</evidence>
<proteinExistence type="inferred from homology"/>
<dbReference type="Pfam" id="PF13561">
    <property type="entry name" value="adh_short_C2"/>
    <property type="match status" value="1"/>
</dbReference>
<gene>
    <name evidence="3" type="primary">fabG_5</name>
    <name evidence="3" type="ORF">GCM10009804_59090</name>
</gene>
<dbReference type="SMART" id="SM00822">
    <property type="entry name" value="PKS_KR"/>
    <property type="match status" value="1"/>
</dbReference>
<dbReference type="Proteomes" id="UP001501705">
    <property type="component" value="Unassembled WGS sequence"/>
</dbReference>
<accession>A0ABN2E2W6</accession>
<dbReference type="InterPro" id="IPR050259">
    <property type="entry name" value="SDR"/>
</dbReference>
<dbReference type="NCBIfam" id="NF009466">
    <property type="entry name" value="PRK12826.1-2"/>
    <property type="match status" value="1"/>
</dbReference>
<dbReference type="Gene3D" id="3.40.50.720">
    <property type="entry name" value="NAD(P)-binding Rossmann-like Domain"/>
    <property type="match status" value="1"/>
</dbReference>
<dbReference type="InterPro" id="IPR002347">
    <property type="entry name" value="SDR_fam"/>
</dbReference>
<protein>
    <submittedName>
        <fullName evidence="3">3-oxoacyl-[acyl-carrier-protein] reductase</fullName>
    </submittedName>
</protein>
<evidence type="ECO:0000259" key="2">
    <source>
        <dbReference type="SMART" id="SM00822"/>
    </source>
</evidence>
<evidence type="ECO:0000256" key="1">
    <source>
        <dbReference type="ARBA" id="ARBA00006484"/>
    </source>
</evidence>
<dbReference type="PROSITE" id="PS00061">
    <property type="entry name" value="ADH_SHORT"/>
    <property type="match status" value="1"/>
</dbReference>
<dbReference type="InterPro" id="IPR036291">
    <property type="entry name" value="NAD(P)-bd_dom_sf"/>
</dbReference>
<keyword evidence="4" id="KW-1185">Reference proteome</keyword>
<dbReference type="PRINTS" id="PR00081">
    <property type="entry name" value="GDHRDH"/>
</dbReference>
<dbReference type="EMBL" id="BAAAPH010000022">
    <property type="protein sequence ID" value="GAA1594624.1"/>
    <property type="molecule type" value="Genomic_DNA"/>
</dbReference>
<dbReference type="PANTHER" id="PTHR42879">
    <property type="entry name" value="3-OXOACYL-(ACYL-CARRIER-PROTEIN) REDUCTASE"/>
    <property type="match status" value="1"/>
</dbReference>